<reference evidence="1" key="1">
    <citation type="submission" date="2022-03" db="EMBL/GenBank/DDBJ databases">
        <authorList>
            <person name="Alioto T."/>
            <person name="Alioto T."/>
            <person name="Gomez Garrido J."/>
        </authorList>
    </citation>
    <scope>NUCLEOTIDE SEQUENCE</scope>
</reference>
<keyword evidence="2" id="KW-1185">Reference proteome</keyword>
<gene>
    <name evidence="1" type="ORF">PECUL_23A011311</name>
</gene>
<accession>A0AAD1RQP9</accession>
<dbReference type="EMBL" id="OW240914">
    <property type="protein sequence ID" value="CAH2276367.1"/>
    <property type="molecule type" value="Genomic_DNA"/>
</dbReference>
<sequence length="106" mass="12787">MEEFQWRLQGTLEEYGPVSAEEELSYGEFIMRKLWQEALEIVQRRNGENLPSEEQWLTNCEAIRKSLLGEQPIPEWVKHLEFLVQREMLLDGLYQALWWYAVQRDI</sequence>
<proteinExistence type="predicted"/>
<protein>
    <submittedName>
        <fullName evidence="1">Uncharacterized protein</fullName>
    </submittedName>
</protein>
<evidence type="ECO:0000313" key="1">
    <source>
        <dbReference type="EMBL" id="CAH2276367.1"/>
    </source>
</evidence>
<name>A0AAD1RQP9_PELCU</name>
<dbReference type="Proteomes" id="UP001295444">
    <property type="component" value="Chromosome 03"/>
</dbReference>
<evidence type="ECO:0000313" key="2">
    <source>
        <dbReference type="Proteomes" id="UP001295444"/>
    </source>
</evidence>
<organism evidence="1 2">
    <name type="scientific">Pelobates cultripes</name>
    <name type="common">Western spadefoot toad</name>
    <dbReference type="NCBI Taxonomy" id="61616"/>
    <lineage>
        <taxon>Eukaryota</taxon>
        <taxon>Metazoa</taxon>
        <taxon>Chordata</taxon>
        <taxon>Craniata</taxon>
        <taxon>Vertebrata</taxon>
        <taxon>Euteleostomi</taxon>
        <taxon>Amphibia</taxon>
        <taxon>Batrachia</taxon>
        <taxon>Anura</taxon>
        <taxon>Pelobatoidea</taxon>
        <taxon>Pelobatidae</taxon>
        <taxon>Pelobates</taxon>
    </lineage>
</organism>
<dbReference type="AlphaFoldDB" id="A0AAD1RQP9"/>